<dbReference type="CDD" id="cd00865">
    <property type="entry name" value="PEBP_bact_arch"/>
    <property type="match status" value="1"/>
</dbReference>
<dbReference type="GO" id="GO:0004860">
    <property type="term" value="F:protein kinase inhibitor activity"/>
    <property type="evidence" value="ECO:0007669"/>
    <property type="project" value="UniProtKB-KW"/>
</dbReference>
<dbReference type="Gene3D" id="3.90.280.10">
    <property type="entry name" value="PEBP-like"/>
    <property type="match status" value="1"/>
</dbReference>
<dbReference type="InterPro" id="IPR036610">
    <property type="entry name" value="PEBP-like_sf"/>
</dbReference>
<dbReference type="PANTHER" id="PTHR30289:SF1">
    <property type="entry name" value="PEBP (PHOSPHATIDYLETHANOLAMINE-BINDING PROTEIN) FAMILY PROTEIN"/>
    <property type="match status" value="1"/>
</dbReference>
<gene>
    <name evidence="1" type="ORF">ACE1CI_17020</name>
</gene>
<comment type="caution">
    <text evidence="1">The sequence shown here is derived from an EMBL/GenBank/DDBJ whole genome shotgun (WGS) entry which is preliminary data.</text>
</comment>
<keyword evidence="1" id="KW-0649">Protein kinase inhibitor</keyword>
<accession>A0ABV4XSA5</accession>
<reference evidence="1 2" key="1">
    <citation type="submission" date="2024-09" db="EMBL/GenBank/DDBJ databases">
        <title>Floridaenema gen nov. (Aerosakkonemataceae, Aerosakkonematales ord. nov., Cyanobacteria) from benthic tropical and subtropical fresh waters, with the description of four new species.</title>
        <authorList>
            <person name="Moretto J.A."/>
            <person name="Berthold D.E."/>
            <person name="Lefler F.W."/>
            <person name="Huang I.-S."/>
            <person name="Laughinghouse H. IV."/>
        </authorList>
    </citation>
    <scope>NUCLEOTIDE SEQUENCE [LARGE SCALE GENOMIC DNA]</scope>
    <source>
        <strain evidence="1 2">BLCC-F50</strain>
    </source>
</reference>
<dbReference type="PANTHER" id="PTHR30289">
    <property type="entry name" value="UNCHARACTERIZED PROTEIN YBCL-RELATED"/>
    <property type="match status" value="1"/>
</dbReference>
<dbReference type="InterPro" id="IPR008914">
    <property type="entry name" value="PEBP"/>
</dbReference>
<evidence type="ECO:0000313" key="1">
    <source>
        <dbReference type="EMBL" id="MFB2894613.1"/>
    </source>
</evidence>
<name>A0ABV4XSA5_9CYAN</name>
<evidence type="ECO:0000313" key="2">
    <source>
        <dbReference type="Proteomes" id="UP001576784"/>
    </source>
</evidence>
<protein>
    <submittedName>
        <fullName evidence="1">YbhB/YbcL family Raf kinase inhibitor-like protein</fullName>
    </submittedName>
</protein>
<dbReference type="NCBIfam" id="TIGR00481">
    <property type="entry name" value="YbhB/YbcL family Raf kinase inhibitor-like protein"/>
    <property type="match status" value="1"/>
</dbReference>
<organism evidence="1 2">
    <name type="scientific">Floridaenema flaviceps BLCC-F50</name>
    <dbReference type="NCBI Taxonomy" id="3153642"/>
    <lineage>
        <taxon>Bacteria</taxon>
        <taxon>Bacillati</taxon>
        <taxon>Cyanobacteriota</taxon>
        <taxon>Cyanophyceae</taxon>
        <taxon>Oscillatoriophycideae</taxon>
        <taxon>Aerosakkonematales</taxon>
        <taxon>Aerosakkonemataceae</taxon>
        <taxon>Floridanema</taxon>
        <taxon>Floridanema flaviceps</taxon>
    </lineage>
</organism>
<dbReference type="Proteomes" id="UP001576784">
    <property type="component" value="Unassembled WGS sequence"/>
</dbReference>
<dbReference type="EMBL" id="JBHFNR010000121">
    <property type="protein sequence ID" value="MFB2894613.1"/>
    <property type="molecule type" value="Genomic_DNA"/>
</dbReference>
<sequence length="198" mass="21176">MSSSIARRNFLQQSIHLLGLVGLSLVSCRPINNPSTNSQLPAKVKTMKLESDAFSANGMIPSKYTCDGRDFSPPLKWDAPPTGTQSLALIVDDPDAPMGTFVHWVLYDLPPEITSLPEAIPGDATLADGGTQGKNDFGKLGYGGPCPPSGTHRYFFKLYALDRTLELASGATKAQLEAAMSGHILAAAELIGLYARQR</sequence>
<keyword evidence="2" id="KW-1185">Reference proteome</keyword>
<dbReference type="Pfam" id="PF01161">
    <property type="entry name" value="PBP"/>
    <property type="match status" value="1"/>
</dbReference>
<dbReference type="InterPro" id="IPR005247">
    <property type="entry name" value="YbhB_YbcL/LppC-like"/>
</dbReference>
<dbReference type="RefSeq" id="WP_413264259.1">
    <property type="nucleotide sequence ID" value="NZ_JBHFNR010000121.1"/>
</dbReference>
<proteinExistence type="predicted"/>
<dbReference type="PROSITE" id="PS51257">
    <property type="entry name" value="PROKAR_LIPOPROTEIN"/>
    <property type="match status" value="1"/>
</dbReference>
<dbReference type="SUPFAM" id="SSF49777">
    <property type="entry name" value="PEBP-like"/>
    <property type="match status" value="1"/>
</dbReference>